<comment type="caution">
    <text evidence="4">The sequence shown here is derived from an EMBL/GenBank/DDBJ whole genome shotgun (WGS) entry which is preliminary data.</text>
</comment>
<gene>
    <name evidence="4" type="ORF">N0V83_001784</name>
</gene>
<organism evidence="4 5">
    <name type="scientific">Neocucurbitaria cava</name>
    <dbReference type="NCBI Taxonomy" id="798079"/>
    <lineage>
        <taxon>Eukaryota</taxon>
        <taxon>Fungi</taxon>
        <taxon>Dikarya</taxon>
        <taxon>Ascomycota</taxon>
        <taxon>Pezizomycotina</taxon>
        <taxon>Dothideomycetes</taxon>
        <taxon>Pleosporomycetidae</taxon>
        <taxon>Pleosporales</taxon>
        <taxon>Pleosporineae</taxon>
        <taxon>Cucurbitariaceae</taxon>
        <taxon>Neocucurbitaria</taxon>
    </lineage>
</organism>
<dbReference type="GO" id="GO:0016491">
    <property type="term" value="F:oxidoreductase activity"/>
    <property type="evidence" value="ECO:0007669"/>
    <property type="project" value="UniProtKB-KW"/>
</dbReference>
<dbReference type="OrthoDB" id="412788at2759"/>
<keyword evidence="1" id="KW-0560">Oxidoreductase</keyword>
<comment type="similarity">
    <text evidence="2">Belongs to the asaB hydroxylase/desaturase family.</text>
</comment>
<reference evidence="4" key="1">
    <citation type="submission" date="2022-10" db="EMBL/GenBank/DDBJ databases">
        <title>Tapping the CABI collections for fungal endophytes: first genome assemblies for Collariella, Neodidymelliopsis, Ascochyta clinopodiicola, Didymella pomorum, Didymosphaeria variabile, Neocosmospora piperis and Neocucurbitaria cava.</title>
        <authorList>
            <person name="Hill R."/>
        </authorList>
    </citation>
    <scope>NUCLEOTIDE SEQUENCE</scope>
    <source>
        <strain evidence="4">IMI 356814</strain>
    </source>
</reference>
<proteinExistence type="inferred from homology"/>
<feature type="region of interest" description="Disordered" evidence="3">
    <location>
        <begin position="50"/>
        <end position="69"/>
    </location>
</feature>
<keyword evidence="5" id="KW-1185">Reference proteome</keyword>
<accession>A0A9W8YFV4</accession>
<evidence type="ECO:0000313" key="5">
    <source>
        <dbReference type="Proteomes" id="UP001140560"/>
    </source>
</evidence>
<sequence>MSGRNKEARAVLGCWIRQLGTTHLPPSSGPLYLTFKDTMRKLRVVRYFHPKSDMHETPPRADGNDGSHKHHVATTLNYWDDPKDGSRPAPIYLLKGRVTNKRPHRAHKFLVTDISGDEDKYSLDGHGFQYCSYESHEKEFIDEQAIRSNYYEECEKLVKDVTGATRVWIFNHKVRRGPTQWHHLGFNNVANRGPVTRTHVDQSYAGAELRLRHEFPGEADELLKKRYQIINIWRPIETILKDPIAVADANTVPDADLVGADMVESDFSGESWVVRHNPTHRWCYKHQMTPQDVLFIKCFDSNTTVARRALHSAFEDPAYRDMASRQSIEVRCLVFYDA</sequence>
<dbReference type="Proteomes" id="UP001140560">
    <property type="component" value="Unassembled WGS sequence"/>
</dbReference>
<dbReference type="AlphaFoldDB" id="A0A9W8YFV4"/>
<dbReference type="EMBL" id="JAPEUY010000002">
    <property type="protein sequence ID" value="KAJ4376500.1"/>
    <property type="molecule type" value="Genomic_DNA"/>
</dbReference>
<dbReference type="PANTHER" id="PTHR34598">
    <property type="entry name" value="BLL6449 PROTEIN"/>
    <property type="match status" value="1"/>
</dbReference>
<dbReference type="NCBIfam" id="NF041278">
    <property type="entry name" value="CmcJ_NvfI_EfuI"/>
    <property type="match status" value="1"/>
</dbReference>
<feature type="compositionally biased region" description="Basic and acidic residues" evidence="3">
    <location>
        <begin position="50"/>
        <end position="67"/>
    </location>
</feature>
<dbReference type="PANTHER" id="PTHR34598:SF3">
    <property type="entry name" value="OXIDOREDUCTASE AN1597"/>
    <property type="match status" value="1"/>
</dbReference>
<name>A0A9W8YFV4_9PLEO</name>
<evidence type="ECO:0000256" key="2">
    <source>
        <dbReference type="ARBA" id="ARBA00023604"/>
    </source>
</evidence>
<dbReference type="InterPro" id="IPR044053">
    <property type="entry name" value="AsaB-like"/>
</dbReference>
<evidence type="ECO:0000256" key="3">
    <source>
        <dbReference type="SAM" id="MobiDB-lite"/>
    </source>
</evidence>
<evidence type="ECO:0000256" key="1">
    <source>
        <dbReference type="ARBA" id="ARBA00023002"/>
    </source>
</evidence>
<protein>
    <submittedName>
        <fullName evidence="4">Uncharacterized protein</fullName>
    </submittedName>
</protein>
<evidence type="ECO:0000313" key="4">
    <source>
        <dbReference type="EMBL" id="KAJ4376500.1"/>
    </source>
</evidence>